<dbReference type="InterPro" id="IPR029044">
    <property type="entry name" value="Nucleotide-diphossugar_trans"/>
</dbReference>
<comment type="caution">
    <text evidence="2">The sequence shown here is derived from an EMBL/GenBank/DDBJ whole genome shotgun (WGS) entry which is preliminary data.</text>
</comment>
<dbReference type="CDD" id="cd02525">
    <property type="entry name" value="Succinoglycan_BP_ExoA"/>
    <property type="match status" value="1"/>
</dbReference>
<accession>A0A5A7NMC6</accession>
<dbReference type="InterPro" id="IPR001173">
    <property type="entry name" value="Glyco_trans_2-like"/>
</dbReference>
<evidence type="ECO:0000313" key="3">
    <source>
        <dbReference type="Proteomes" id="UP000325307"/>
    </source>
</evidence>
<dbReference type="InterPro" id="IPR050834">
    <property type="entry name" value="Glycosyltransf_2"/>
</dbReference>
<dbReference type="SUPFAM" id="SSF53448">
    <property type="entry name" value="Nucleotide-diphospho-sugar transferases"/>
    <property type="match status" value="1"/>
</dbReference>
<protein>
    <recommendedName>
        <fullName evidence="1">Glycosyltransferase 2-like domain-containing protein</fullName>
    </recommendedName>
</protein>
<keyword evidence="3" id="KW-1185">Reference proteome</keyword>
<dbReference type="AlphaFoldDB" id="A0A5A7NMC6"/>
<dbReference type="Proteomes" id="UP000325307">
    <property type="component" value="Unassembled WGS sequence"/>
</dbReference>
<gene>
    <name evidence="2" type="ORF">NCCP1664_04170</name>
</gene>
<organism evidence="2 3">
    <name type="scientific">Zafaria cholistanensis</name>
    <dbReference type="NCBI Taxonomy" id="1682741"/>
    <lineage>
        <taxon>Bacteria</taxon>
        <taxon>Bacillati</taxon>
        <taxon>Actinomycetota</taxon>
        <taxon>Actinomycetes</taxon>
        <taxon>Micrococcales</taxon>
        <taxon>Micrococcaceae</taxon>
        <taxon>Zafaria</taxon>
    </lineage>
</organism>
<dbReference type="RefSeq" id="WP_225873622.1">
    <property type="nucleotide sequence ID" value="NZ_BKDJ01000001.1"/>
</dbReference>
<dbReference type="Pfam" id="PF00535">
    <property type="entry name" value="Glycos_transf_2"/>
    <property type="match status" value="1"/>
</dbReference>
<dbReference type="PANTHER" id="PTHR43685:SF2">
    <property type="entry name" value="GLYCOSYLTRANSFERASE 2-LIKE DOMAIN-CONTAINING PROTEIN"/>
    <property type="match status" value="1"/>
</dbReference>
<proteinExistence type="predicted"/>
<name>A0A5A7NMC6_9MICC</name>
<reference evidence="2 3" key="1">
    <citation type="submission" date="2019-09" db="EMBL/GenBank/DDBJ databases">
        <title>Arthrobacter zafarii sp. nov., a moderately thermotolerant and halotolerant actinobacterium isolated from Cholistan desert soil of Pakistan.</title>
        <authorList>
            <person name="Amin A."/>
            <person name="Ahmed I."/>
            <person name="Khalid N."/>
            <person name="Schumann P."/>
            <person name="Busse H.J."/>
            <person name="Khan I.U."/>
            <person name="Li S."/>
            <person name="Li W.J."/>
        </authorList>
    </citation>
    <scope>NUCLEOTIDE SEQUENCE [LARGE SCALE GENOMIC DNA]</scope>
    <source>
        <strain evidence="2 3">NCCP-1664</strain>
    </source>
</reference>
<feature type="domain" description="Glycosyltransferase 2-like" evidence="1">
    <location>
        <begin position="15"/>
        <end position="181"/>
    </location>
</feature>
<sequence length="351" mass="37874">MTPQTTAEAQQPGVSYIMPVLNEAGYIREAVASILAQDYGGDKEIVLALGPSTDSTNAIVEQLHAEDPRVRFVHNPRGRTPIALNLAIKASRYPVVIRVDAHSTLAPGYTRRGVETLFRTGASDVGGLMDARGRTPLQRAVAAAYHSPAGLGGAAYHSGAPEGPAESAYLGIFRREVFEEVGYYDESLWRAQDWELCLRIRNAGRTVWFDPELSTVYYPRERLRDLGRQSYASGVWRGEIARRHREGKSRRHDLPPAMVAGVAAGVLSWFVRPAAPSRGAAAALALLRLAPAAYLGGVAAAAATAKSTLSPRERLLMLAVLPTIHFPWAVGFVRGRTAGAGSTLDKGRVRA</sequence>
<evidence type="ECO:0000313" key="2">
    <source>
        <dbReference type="EMBL" id="GER21920.1"/>
    </source>
</evidence>
<dbReference type="EMBL" id="BKDJ01000001">
    <property type="protein sequence ID" value="GER21920.1"/>
    <property type="molecule type" value="Genomic_DNA"/>
</dbReference>
<evidence type="ECO:0000259" key="1">
    <source>
        <dbReference type="Pfam" id="PF00535"/>
    </source>
</evidence>
<dbReference type="Gene3D" id="3.90.550.10">
    <property type="entry name" value="Spore Coat Polysaccharide Biosynthesis Protein SpsA, Chain A"/>
    <property type="match status" value="1"/>
</dbReference>
<dbReference type="PANTHER" id="PTHR43685">
    <property type="entry name" value="GLYCOSYLTRANSFERASE"/>
    <property type="match status" value="1"/>
</dbReference>